<dbReference type="EMBL" id="UFAJ01000852">
    <property type="protein sequence ID" value="SSD61715.1"/>
    <property type="molecule type" value="Genomic_DNA"/>
</dbReference>
<feature type="compositionally biased region" description="Basic and acidic residues" evidence="1">
    <location>
        <begin position="286"/>
        <end position="303"/>
    </location>
</feature>
<keyword evidence="3" id="KW-1185">Reference proteome</keyword>
<sequence>MTNNVISNSSQTLQNLLFSEEFNKPPSTSSTNHNDIGDEAILTDVETYNKCQRLYITGDFIQVLEEFDKHNKLDANIATTNNKTNKKWDELLYITLNSMETLHFDDEHTNLYDKIGKYLQNHKVNEVYNNNKNNNDNDGTKAITVSDLNLDLNLKYFQSYFKYIKDKGNSTRNGSTNFKEMRAFSLVISDFIETKLLQIGAIFNSDTDNENNNNRNDILEKLYMLIEFFIFEVEINGLHKVRSLKLYDNVMKKHYSMFSNTKYENIIKKKLGKFEKNGSNITSKNKGTDSLHHGSSSIREHKLNKNSGEQTKYDGNDLSLTKFCSSKISKILKFTGVNGNNNILTRLCSHFLQDKGADGNDITFLGVFKKNKMLIISITILIVMMRKRISKGKLRLGFNTTRALNLFKKTIYKLVSII</sequence>
<protein>
    <submittedName>
        <fullName evidence="2">Uncharacterized protein</fullName>
    </submittedName>
</protein>
<gene>
    <name evidence="2" type="ORF">SCODWIG_03476</name>
</gene>
<reference evidence="3" key="1">
    <citation type="submission" date="2018-06" db="EMBL/GenBank/DDBJ databases">
        <authorList>
            <person name="Guldener U."/>
        </authorList>
    </citation>
    <scope>NUCLEOTIDE SEQUENCE [LARGE SCALE GENOMIC DNA]</scope>
    <source>
        <strain evidence="3">UTAD17</strain>
    </source>
</reference>
<proteinExistence type="predicted"/>
<evidence type="ECO:0000256" key="1">
    <source>
        <dbReference type="SAM" id="MobiDB-lite"/>
    </source>
</evidence>
<name>A0A376BAK6_9ASCO</name>
<dbReference type="AlphaFoldDB" id="A0A376BAK6"/>
<feature type="region of interest" description="Disordered" evidence="1">
    <location>
        <begin position="278"/>
        <end position="310"/>
    </location>
</feature>
<accession>A0A376BAK6</accession>
<organism evidence="2 3">
    <name type="scientific">Saccharomycodes ludwigii</name>
    <dbReference type="NCBI Taxonomy" id="36035"/>
    <lineage>
        <taxon>Eukaryota</taxon>
        <taxon>Fungi</taxon>
        <taxon>Dikarya</taxon>
        <taxon>Ascomycota</taxon>
        <taxon>Saccharomycotina</taxon>
        <taxon>Saccharomycetes</taxon>
        <taxon>Saccharomycodales</taxon>
        <taxon>Saccharomycodaceae</taxon>
        <taxon>Saccharomycodes</taxon>
    </lineage>
</organism>
<dbReference type="VEuPathDB" id="FungiDB:SCODWIG_03476"/>
<evidence type="ECO:0000313" key="2">
    <source>
        <dbReference type="EMBL" id="SSD61715.1"/>
    </source>
</evidence>
<evidence type="ECO:0000313" key="3">
    <source>
        <dbReference type="Proteomes" id="UP000262825"/>
    </source>
</evidence>
<dbReference type="Proteomes" id="UP000262825">
    <property type="component" value="Unassembled WGS sequence"/>
</dbReference>